<dbReference type="PANTHER" id="PTHR32438:SF5">
    <property type="entry name" value="4-ALPHA-GLUCANOTRANSFERASE DPE1, CHLOROPLASTIC_AMYLOPLASTIC"/>
    <property type="match status" value="1"/>
</dbReference>
<evidence type="ECO:0000256" key="8">
    <source>
        <dbReference type="ARBA" id="ARBA00031423"/>
    </source>
</evidence>
<dbReference type="PANTHER" id="PTHR32438">
    <property type="entry name" value="4-ALPHA-GLUCANOTRANSFERASE DPE1, CHLOROPLASTIC/AMYLOPLASTIC"/>
    <property type="match status" value="1"/>
</dbReference>
<dbReference type="AlphaFoldDB" id="A0A7Z0BVF5"/>
<reference evidence="11 12" key="1">
    <citation type="submission" date="2020-07" db="EMBL/GenBank/DDBJ databases">
        <title>Genomic Encyclopedia of Type Strains, Phase IV (KMG-IV): sequencing the most valuable type-strain genomes for metagenomic binning, comparative biology and taxonomic classification.</title>
        <authorList>
            <person name="Goeker M."/>
        </authorList>
    </citation>
    <scope>NUCLEOTIDE SEQUENCE [LARGE SCALE GENOMIC DNA]</scope>
    <source>
        <strain evidence="11 12">DSM 29043</strain>
    </source>
</reference>
<dbReference type="Pfam" id="PF02446">
    <property type="entry name" value="Glyco_hydro_77"/>
    <property type="match status" value="1"/>
</dbReference>
<comment type="catalytic activity">
    <reaction evidence="1 10">
        <text>Transfers a segment of a (1-&gt;4)-alpha-D-glucan to a new position in an acceptor, which may be glucose or a (1-&gt;4)-alpha-D-glucan.</text>
        <dbReference type="EC" id="2.4.1.25"/>
    </reaction>
</comment>
<dbReference type="EMBL" id="JACBZF010000002">
    <property type="protein sequence ID" value="NYH95285.1"/>
    <property type="molecule type" value="Genomic_DNA"/>
</dbReference>
<evidence type="ECO:0000256" key="3">
    <source>
        <dbReference type="ARBA" id="ARBA00012560"/>
    </source>
</evidence>
<dbReference type="Gene3D" id="3.20.20.80">
    <property type="entry name" value="Glycosidases"/>
    <property type="match status" value="1"/>
</dbReference>
<keyword evidence="5 10" id="KW-0328">Glycosyltransferase</keyword>
<keyword evidence="12" id="KW-1185">Reference proteome</keyword>
<protein>
    <recommendedName>
        <fullName evidence="4 10">4-alpha-glucanotransferase</fullName>
        <ecNumber evidence="3 10">2.4.1.25</ecNumber>
    </recommendedName>
    <alternativeName>
        <fullName evidence="8 10">Amylomaltase</fullName>
    </alternativeName>
    <alternativeName>
        <fullName evidence="9 10">Disproportionating enzyme</fullName>
    </alternativeName>
</protein>
<accession>A0A7Z0BVF5</accession>
<dbReference type="GO" id="GO:0004134">
    <property type="term" value="F:4-alpha-glucanotransferase activity"/>
    <property type="evidence" value="ECO:0007669"/>
    <property type="project" value="UniProtKB-EC"/>
</dbReference>
<dbReference type="SUPFAM" id="SSF51445">
    <property type="entry name" value="(Trans)glycosidases"/>
    <property type="match status" value="1"/>
</dbReference>
<dbReference type="NCBIfam" id="TIGR00217">
    <property type="entry name" value="malQ"/>
    <property type="match status" value="1"/>
</dbReference>
<keyword evidence="7 10" id="KW-0119">Carbohydrate metabolism</keyword>
<evidence type="ECO:0000313" key="11">
    <source>
        <dbReference type="EMBL" id="NYH95285.1"/>
    </source>
</evidence>
<evidence type="ECO:0000256" key="9">
    <source>
        <dbReference type="ARBA" id="ARBA00031501"/>
    </source>
</evidence>
<dbReference type="GO" id="GO:0005975">
    <property type="term" value="P:carbohydrate metabolic process"/>
    <property type="evidence" value="ECO:0007669"/>
    <property type="project" value="InterPro"/>
</dbReference>
<name>A0A7Z0BVF5_9SPHN</name>
<gene>
    <name evidence="11" type="ORF">FHS75_001604</name>
</gene>
<evidence type="ECO:0000256" key="4">
    <source>
        <dbReference type="ARBA" id="ARBA00020295"/>
    </source>
</evidence>
<organism evidence="11 12">
    <name type="scientific">Novosphingobium marinum</name>
    <dbReference type="NCBI Taxonomy" id="1514948"/>
    <lineage>
        <taxon>Bacteria</taxon>
        <taxon>Pseudomonadati</taxon>
        <taxon>Pseudomonadota</taxon>
        <taxon>Alphaproteobacteria</taxon>
        <taxon>Sphingomonadales</taxon>
        <taxon>Sphingomonadaceae</taxon>
        <taxon>Novosphingobium</taxon>
    </lineage>
</organism>
<dbReference type="Proteomes" id="UP000522081">
    <property type="component" value="Unassembled WGS sequence"/>
</dbReference>
<evidence type="ECO:0000256" key="2">
    <source>
        <dbReference type="ARBA" id="ARBA00005684"/>
    </source>
</evidence>
<comment type="similarity">
    <text evidence="2 10">Belongs to the disproportionating enzyme family.</text>
</comment>
<sequence length="666" mass="70824">MSALHDLARSAGLQIDWEDAASRPQTVSDEALRRVLGALGLPAETDAQIAQSLDAARVEAGECSFLSADAGCACVLPVDRAAGDTALLVLASGEEREIALEPCDGGMLAPGVDEAGYHRLHLGDRTFTLAVAPPRCFGVGDATPRERPWGAAVQVPSLRTSDERPFGDFGTLAASAGAFAKAGADALAISPTHALFPADASRYSPYAPSSRLFLNVLFGDLSLVGQLPQEGGSGDLVDWHAAIPARLAALRKAWDACPADIRERVRDWREGAGDDLERHATFDALHAHFFDSGARGWRDWPARFHDPAGPAVAGFAREHRAEVDFFAFAQWLARESLAAAQGSARRAGMAIGLVSDLAVGMDAGGSHAWSRPDDLLSGLSIGAPPDLLGPDGQDWGITGFAPAALLRTGFEGFIATLRAGLESAGGIRIDHALGLRRLWVVPHGQPSSEGAYLTFPLADMLRVLAIESHRGRAVVIGEDLGTVPEGLRPQLEARQVYGMRVLWFERGPDGGYTAPSRWQAQAVAMSGTHDLPTVAGWWSGRDIDWTWQLGRGSKADSEGAEREGRGAERARLWNALEASGSANGDPPAPDDTAPVVDAVVSHVAKTPCQLAIFPAEDLFGLVEQPNLPGTIDEHPNWQRRMPAPTQDLLADERIAARIAKVNKARP</sequence>
<evidence type="ECO:0000256" key="10">
    <source>
        <dbReference type="RuleBase" id="RU361207"/>
    </source>
</evidence>
<dbReference type="InterPro" id="IPR017853">
    <property type="entry name" value="GH"/>
</dbReference>
<dbReference type="RefSeq" id="WP_179407150.1">
    <property type="nucleotide sequence ID" value="NZ_BMGF01000002.1"/>
</dbReference>
<keyword evidence="6 10" id="KW-0808">Transferase</keyword>
<evidence type="ECO:0000313" key="12">
    <source>
        <dbReference type="Proteomes" id="UP000522081"/>
    </source>
</evidence>
<evidence type="ECO:0000256" key="7">
    <source>
        <dbReference type="ARBA" id="ARBA00023277"/>
    </source>
</evidence>
<evidence type="ECO:0000256" key="1">
    <source>
        <dbReference type="ARBA" id="ARBA00000439"/>
    </source>
</evidence>
<dbReference type="EC" id="2.4.1.25" evidence="3 10"/>
<evidence type="ECO:0000256" key="5">
    <source>
        <dbReference type="ARBA" id="ARBA00022676"/>
    </source>
</evidence>
<evidence type="ECO:0000256" key="6">
    <source>
        <dbReference type="ARBA" id="ARBA00022679"/>
    </source>
</evidence>
<comment type="caution">
    <text evidence="11">The sequence shown here is derived from an EMBL/GenBank/DDBJ whole genome shotgun (WGS) entry which is preliminary data.</text>
</comment>
<proteinExistence type="inferred from homology"/>
<dbReference type="InterPro" id="IPR003385">
    <property type="entry name" value="Glyco_hydro_77"/>
</dbReference>